<feature type="region of interest" description="Disordered" evidence="10">
    <location>
        <begin position="30"/>
        <end position="248"/>
    </location>
</feature>
<keyword evidence="9" id="KW-0539">Nucleus</keyword>
<protein>
    <recommendedName>
        <fullName evidence="11">RanBD1 domain-containing protein</fullName>
    </recommendedName>
</protein>
<keyword evidence="8" id="KW-0906">Nuclear pore complex</keyword>
<evidence type="ECO:0000256" key="5">
    <source>
        <dbReference type="ARBA" id="ARBA00022927"/>
    </source>
</evidence>
<dbReference type="GO" id="GO:0051028">
    <property type="term" value="P:mRNA transport"/>
    <property type="evidence" value="ECO:0007669"/>
    <property type="project" value="UniProtKB-KW"/>
</dbReference>
<feature type="compositionally biased region" description="Basic and acidic residues" evidence="10">
    <location>
        <begin position="122"/>
        <end position="168"/>
    </location>
</feature>
<evidence type="ECO:0000256" key="9">
    <source>
        <dbReference type="ARBA" id="ARBA00023242"/>
    </source>
</evidence>
<dbReference type="Pfam" id="PF00638">
    <property type="entry name" value="Ran_BP1"/>
    <property type="match status" value="1"/>
</dbReference>
<dbReference type="InterPro" id="IPR045255">
    <property type="entry name" value="RanBP1-like"/>
</dbReference>
<evidence type="ECO:0000256" key="7">
    <source>
        <dbReference type="ARBA" id="ARBA00023010"/>
    </source>
</evidence>
<evidence type="ECO:0000313" key="12">
    <source>
        <dbReference type="EMBL" id="OAY36786.1"/>
    </source>
</evidence>
<organism evidence="12">
    <name type="scientific">Manihot esculenta</name>
    <name type="common">Cassava</name>
    <name type="synonym">Jatropha manihot</name>
    <dbReference type="NCBI Taxonomy" id="3983"/>
    <lineage>
        <taxon>Eukaryota</taxon>
        <taxon>Viridiplantae</taxon>
        <taxon>Streptophyta</taxon>
        <taxon>Embryophyta</taxon>
        <taxon>Tracheophyta</taxon>
        <taxon>Spermatophyta</taxon>
        <taxon>Magnoliopsida</taxon>
        <taxon>eudicotyledons</taxon>
        <taxon>Gunneridae</taxon>
        <taxon>Pentapetalae</taxon>
        <taxon>rosids</taxon>
        <taxon>fabids</taxon>
        <taxon>Malpighiales</taxon>
        <taxon>Euphorbiaceae</taxon>
        <taxon>Crotonoideae</taxon>
        <taxon>Manihoteae</taxon>
        <taxon>Manihot</taxon>
    </lineage>
</organism>
<feature type="compositionally biased region" description="Low complexity" evidence="10">
    <location>
        <begin position="105"/>
        <end position="119"/>
    </location>
</feature>
<evidence type="ECO:0000256" key="2">
    <source>
        <dbReference type="ARBA" id="ARBA00022448"/>
    </source>
</evidence>
<evidence type="ECO:0000256" key="8">
    <source>
        <dbReference type="ARBA" id="ARBA00023132"/>
    </source>
</evidence>
<dbReference type="InterPro" id="IPR011993">
    <property type="entry name" value="PH-like_dom_sf"/>
</dbReference>
<reference evidence="12" key="1">
    <citation type="submission" date="2016-02" db="EMBL/GenBank/DDBJ databases">
        <title>WGS assembly of Manihot esculenta.</title>
        <authorList>
            <person name="Bredeson J.V."/>
            <person name="Prochnik S.E."/>
            <person name="Lyons J.B."/>
            <person name="Schmutz J."/>
            <person name="Grimwood J."/>
            <person name="Vrebalov J."/>
            <person name="Bart R.S."/>
            <person name="Amuge T."/>
            <person name="Ferguson M.E."/>
            <person name="Green R."/>
            <person name="Putnam N."/>
            <person name="Stites J."/>
            <person name="Rounsley S."/>
            <person name="Rokhsar D.S."/>
        </authorList>
    </citation>
    <scope>NUCLEOTIDE SEQUENCE [LARGE SCALE GENOMIC DNA]</scope>
    <source>
        <tissue evidence="12">Leaf</tissue>
    </source>
</reference>
<keyword evidence="3" id="KW-0677">Repeat</keyword>
<dbReference type="STRING" id="3983.A0A2C9UY89"/>
<evidence type="ECO:0000256" key="10">
    <source>
        <dbReference type="SAM" id="MobiDB-lite"/>
    </source>
</evidence>
<feature type="compositionally biased region" description="Polar residues" evidence="10">
    <location>
        <begin position="83"/>
        <end position="93"/>
    </location>
</feature>
<dbReference type="Gene3D" id="2.30.29.30">
    <property type="entry name" value="Pleckstrin-homology domain (PH domain)/Phosphotyrosine-binding domain (PTB)"/>
    <property type="match status" value="1"/>
</dbReference>
<dbReference type="InterPro" id="IPR045207">
    <property type="entry name" value="RanBD_NUP50_plant"/>
</dbReference>
<sequence>MTSHLLHLVGTSCQVVGFWVYLSMGDAEHALPPSKKRAAGREISRDNPGLDDDEDSAEQETGTFKRASDEVLASRRILKVRRNQPSSTPSSNPFAGIQLVPPTKPTTAPAVTTTEIVTASEKVSDGKTDACEETEKGKDETGNKSESKVEEPVAETAAKEEIVEDKENNNVVNEATVPKVDSEKPAEGDKSENEKAAVGEEIENKKSAESDKTEKEKDNGKSENEEKENGSEKVDPSSESTHLSSFQQLSSSQNAFTGLAGTGFSTSTFTFGSVPKDGSALGTSTGSLFGQKNDQPSFGFGLSNNGSSSIFNTTGPPIVSKNEGTGFPSMQEVPVETGEENEKVVFSADSVLFEYFNGAWKERGKGELKVNVSTAGTERARLLMRARGNYRLILNASLYPDMKLTNMDKRGVTFACMNSTGENKEGLSTFALKFKDGSIVEEFRAAVAANKGKSAMNLKTPENSPKASDE</sequence>
<keyword evidence="7" id="KW-0811">Translocation</keyword>
<keyword evidence="5" id="KW-0653">Protein transport</keyword>
<evidence type="ECO:0000256" key="4">
    <source>
        <dbReference type="ARBA" id="ARBA00022816"/>
    </source>
</evidence>
<dbReference type="PANTHER" id="PTHR23138:SF142">
    <property type="entry name" value="RAN-BINDING PROTEIN 3B-RELATED"/>
    <property type="match status" value="1"/>
</dbReference>
<evidence type="ECO:0000259" key="11">
    <source>
        <dbReference type="PROSITE" id="PS50196"/>
    </source>
</evidence>
<dbReference type="GO" id="GO:0015031">
    <property type="term" value="P:protein transport"/>
    <property type="evidence" value="ECO:0007669"/>
    <property type="project" value="UniProtKB-KW"/>
</dbReference>
<proteinExistence type="predicted"/>
<feature type="compositionally biased region" description="Basic and acidic residues" evidence="10">
    <location>
        <begin position="180"/>
        <end position="236"/>
    </location>
</feature>
<accession>A0A2C9UY89</accession>
<dbReference type="SMART" id="SM00160">
    <property type="entry name" value="RanBD"/>
    <property type="match status" value="1"/>
</dbReference>
<dbReference type="GO" id="GO:0005643">
    <property type="term" value="C:nuclear pore"/>
    <property type="evidence" value="ECO:0007669"/>
    <property type="project" value="UniProtKB-SubCell"/>
</dbReference>
<dbReference type="InterPro" id="IPR015007">
    <property type="entry name" value="NUP2/50/61"/>
</dbReference>
<keyword evidence="4" id="KW-0509">mRNA transport</keyword>
<dbReference type="EMBL" id="CM004397">
    <property type="protein sequence ID" value="OAY36786.1"/>
    <property type="molecule type" value="Genomic_DNA"/>
</dbReference>
<feature type="domain" description="RanBD1" evidence="11">
    <location>
        <begin position="314"/>
        <end position="447"/>
    </location>
</feature>
<evidence type="ECO:0000256" key="3">
    <source>
        <dbReference type="ARBA" id="ARBA00022737"/>
    </source>
</evidence>
<dbReference type="CDD" id="cd13169">
    <property type="entry name" value="RanBD_NUP50_plant"/>
    <property type="match status" value="1"/>
</dbReference>
<dbReference type="FunFam" id="2.30.29.30:FF:000353">
    <property type="entry name" value="Nuclear pore complex protein NUP50A"/>
    <property type="match status" value="1"/>
</dbReference>
<evidence type="ECO:0000256" key="6">
    <source>
        <dbReference type="ARBA" id="ARBA00022990"/>
    </source>
</evidence>
<comment type="subcellular location">
    <subcellularLocation>
        <location evidence="1">Nucleus</location>
        <location evidence="1">Nuclear pore complex</location>
    </subcellularLocation>
</comment>
<dbReference type="PROSITE" id="PS50196">
    <property type="entry name" value="RANBD1"/>
    <property type="match status" value="1"/>
</dbReference>
<dbReference type="AlphaFoldDB" id="A0A2C9UY89"/>
<dbReference type="SUPFAM" id="SSF50729">
    <property type="entry name" value="PH domain-like"/>
    <property type="match status" value="1"/>
</dbReference>
<feature type="compositionally biased region" description="Acidic residues" evidence="10">
    <location>
        <begin position="49"/>
        <end position="58"/>
    </location>
</feature>
<name>A0A2C9UY89_MANES</name>
<keyword evidence="6" id="KW-0007">Acetylation</keyword>
<dbReference type="PANTHER" id="PTHR23138">
    <property type="entry name" value="RAN BINDING PROTEIN"/>
    <property type="match status" value="1"/>
</dbReference>
<dbReference type="InterPro" id="IPR000156">
    <property type="entry name" value="Ran_bind_dom"/>
</dbReference>
<evidence type="ECO:0000256" key="1">
    <source>
        <dbReference type="ARBA" id="ARBA00004567"/>
    </source>
</evidence>
<dbReference type="Pfam" id="PF08911">
    <property type="entry name" value="NUP50"/>
    <property type="match status" value="1"/>
</dbReference>
<keyword evidence="2" id="KW-0813">Transport</keyword>
<gene>
    <name evidence="12" type="ORF">MANES_11G048200</name>
</gene>